<feature type="transmembrane region" description="Helical" evidence="8">
    <location>
        <begin position="145"/>
        <end position="162"/>
    </location>
</feature>
<dbReference type="AlphaFoldDB" id="A0A850R2C6"/>
<evidence type="ECO:0000256" key="7">
    <source>
        <dbReference type="ARBA" id="ARBA00023136"/>
    </source>
</evidence>
<keyword evidence="6 8" id="KW-1133">Transmembrane helix</keyword>
<protein>
    <submittedName>
        <fullName evidence="9">Prenyltransferase</fullName>
    </submittedName>
</protein>
<feature type="transmembrane region" description="Helical" evidence="8">
    <location>
        <begin position="117"/>
        <end position="133"/>
    </location>
</feature>
<feature type="transmembrane region" description="Helical" evidence="8">
    <location>
        <begin position="212"/>
        <end position="231"/>
    </location>
</feature>
<dbReference type="Proteomes" id="UP000563523">
    <property type="component" value="Unassembled WGS sequence"/>
</dbReference>
<feature type="transmembrane region" description="Helical" evidence="8">
    <location>
        <begin position="280"/>
        <end position="304"/>
    </location>
</feature>
<dbReference type="Pfam" id="PF01040">
    <property type="entry name" value="UbiA"/>
    <property type="match status" value="1"/>
</dbReference>
<dbReference type="CDD" id="cd13962">
    <property type="entry name" value="PT_UbiA_UBIAD1"/>
    <property type="match status" value="1"/>
</dbReference>
<gene>
    <name evidence="9" type="ORF">HU830_03135</name>
</gene>
<dbReference type="Gene3D" id="1.10.357.140">
    <property type="entry name" value="UbiA prenyltransferase"/>
    <property type="match status" value="1"/>
</dbReference>
<keyword evidence="4 9" id="KW-0808">Transferase</keyword>
<dbReference type="PANTHER" id="PTHR13929:SF0">
    <property type="entry name" value="UBIA PRENYLTRANSFERASE DOMAIN-CONTAINING PROTEIN 1"/>
    <property type="match status" value="1"/>
</dbReference>
<organism evidence="9 10">
    <name type="scientific">Bombilactobacillus apium</name>
    <dbReference type="NCBI Taxonomy" id="2675299"/>
    <lineage>
        <taxon>Bacteria</taxon>
        <taxon>Bacillati</taxon>
        <taxon>Bacillota</taxon>
        <taxon>Bacilli</taxon>
        <taxon>Lactobacillales</taxon>
        <taxon>Lactobacillaceae</taxon>
        <taxon>Bombilactobacillus</taxon>
    </lineage>
</organism>
<dbReference type="UniPathway" id="UPA00079"/>
<evidence type="ECO:0000256" key="1">
    <source>
        <dbReference type="ARBA" id="ARBA00004141"/>
    </source>
</evidence>
<dbReference type="GO" id="GO:0042371">
    <property type="term" value="P:vitamin K biosynthetic process"/>
    <property type="evidence" value="ECO:0007669"/>
    <property type="project" value="TreeGrafter"/>
</dbReference>
<reference evidence="9 10" key="1">
    <citation type="submission" date="2020-06" db="EMBL/GenBank/DDBJ databases">
        <authorList>
            <person name="Kang J."/>
        </authorList>
    </citation>
    <scope>NUCLEOTIDE SEQUENCE [LARGE SCALE GENOMIC DNA]</scope>
    <source>
        <strain evidence="9 10">DCY120</strain>
    </source>
</reference>
<keyword evidence="3" id="KW-0474">Menaquinone biosynthesis</keyword>
<feature type="transmembrane region" description="Helical" evidence="8">
    <location>
        <begin position="38"/>
        <end position="55"/>
    </location>
</feature>
<feature type="transmembrane region" description="Helical" evidence="8">
    <location>
        <begin position="237"/>
        <end position="259"/>
    </location>
</feature>
<evidence type="ECO:0000256" key="4">
    <source>
        <dbReference type="ARBA" id="ARBA00022679"/>
    </source>
</evidence>
<evidence type="ECO:0000256" key="6">
    <source>
        <dbReference type="ARBA" id="ARBA00022989"/>
    </source>
</evidence>
<sequence>MNWKVFYQMSGLSTPPLDLAWLILAASFSYYYWGRFNWLAPTIALVIVFMFHLIINIQNDLYDFEHASTKTAYKEKTNNIGLYKLDLQVVKKWLAWLAILPIALGLLLAYFTGWPTLVIGSLAAIFGLGYSAGPRPWNSTPLCEFCVAFPIAYMIPLTYVYLGNLGHLTLDWTLVGRMFLVALLPLVMIYIMQLANNICDLQEDVPNGRYTLVYFLTAARAIKLFYLLYWLSAGGLILVVCWGLAPWLTLLTLPLYLIFNRPLQILRHNQHKKEIYNQVIVKHCSQITMTYIALYLVGTIFHLIF</sequence>
<evidence type="ECO:0000313" key="10">
    <source>
        <dbReference type="Proteomes" id="UP000563523"/>
    </source>
</evidence>
<name>A0A850R2C6_9LACO</name>
<comment type="caution">
    <text evidence="9">The sequence shown here is derived from an EMBL/GenBank/DDBJ whole genome shotgun (WGS) entry which is preliminary data.</text>
</comment>
<dbReference type="InterPro" id="IPR000537">
    <property type="entry name" value="UbiA_prenyltransferase"/>
</dbReference>
<dbReference type="RefSeq" id="WP_176942328.1">
    <property type="nucleotide sequence ID" value="NZ_JABZEC010000002.1"/>
</dbReference>
<comment type="subcellular location">
    <subcellularLocation>
        <location evidence="1">Membrane</location>
        <topology evidence="1">Multi-pass membrane protein</topology>
    </subcellularLocation>
</comment>
<evidence type="ECO:0000256" key="3">
    <source>
        <dbReference type="ARBA" id="ARBA00022428"/>
    </source>
</evidence>
<comment type="pathway">
    <text evidence="2">Quinol/quinone metabolism; menaquinone biosynthesis.</text>
</comment>
<dbReference type="PANTHER" id="PTHR13929">
    <property type="entry name" value="1,4-DIHYDROXY-2-NAPHTHOATE OCTAPRENYLTRANSFERASE"/>
    <property type="match status" value="1"/>
</dbReference>
<proteinExistence type="predicted"/>
<keyword evidence="7 8" id="KW-0472">Membrane</keyword>
<feature type="transmembrane region" description="Helical" evidence="8">
    <location>
        <begin position="93"/>
        <end position="111"/>
    </location>
</feature>
<dbReference type="InterPro" id="IPR044878">
    <property type="entry name" value="UbiA_sf"/>
</dbReference>
<dbReference type="GO" id="GO:0009234">
    <property type="term" value="P:menaquinone biosynthetic process"/>
    <property type="evidence" value="ECO:0007669"/>
    <property type="project" value="UniProtKB-UniPathway"/>
</dbReference>
<evidence type="ECO:0000313" key="9">
    <source>
        <dbReference type="EMBL" id="NVY96171.1"/>
    </source>
</evidence>
<keyword evidence="10" id="KW-1185">Reference proteome</keyword>
<evidence type="ECO:0000256" key="5">
    <source>
        <dbReference type="ARBA" id="ARBA00022692"/>
    </source>
</evidence>
<dbReference type="GO" id="GO:0004659">
    <property type="term" value="F:prenyltransferase activity"/>
    <property type="evidence" value="ECO:0007669"/>
    <property type="project" value="InterPro"/>
</dbReference>
<dbReference type="EMBL" id="JABZEC010000002">
    <property type="protein sequence ID" value="NVY96171.1"/>
    <property type="molecule type" value="Genomic_DNA"/>
</dbReference>
<keyword evidence="5 8" id="KW-0812">Transmembrane</keyword>
<dbReference type="GO" id="GO:0016020">
    <property type="term" value="C:membrane"/>
    <property type="evidence" value="ECO:0007669"/>
    <property type="project" value="UniProtKB-SubCell"/>
</dbReference>
<evidence type="ECO:0000256" key="8">
    <source>
        <dbReference type="SAM" id="Phobius"/>
    </source>
</evidence>
<accession>A0A850R2C6</accession>
<dbReference type="InterPro" id="IPR026046">
    <property type="entry name" value="UBIAD1"/>
</dbReference>
<feature type="transmembrane region" description="Helical" evidence="8">
    <location>
        <begin position="174"/>
        <end position="192"/>
    </location>
</feature>
<feature type="transmembrane region" description="Helical" evidence="8">
    <location>
        <begin position="12"/>
        <end position="32"/>
    </location>
</feature>
<evidence type="ECO:0000256" key="2">
    <source>
        <dbReference type="ARBA" id="ARBA00004863"/>
    </source>
</evidence>